<dbReference type="InterPro" id="IPR013221">
    <property type="entry name" value="Mur_ligase_cen"/>
</dbReference>
<comment type="cofactor">
    <cofactor evidence="1">
        <name>Mg(2+)</name>
        <dbReference type="ChEBI" id="CHEBI:18420"/>
    </cofactor>
</comment>
<dbReference type="GO" id="GO:0046656">
    <property type="term" value="P:folic acid biosynthetic process"/>
    <property type="evidence" value="ECO:0007669"/>
    <property type="project" value="UniProtKB-KW"/>
</dbReference>
<evidence type="ECO:0000256" key="7">
    <source>
        <dbReference type="ARBA" id="ARBA00019357"/>
    </source>
</evidence>
<comment type="catalytic activity">
    <reaction evidence="14">
        <text>(6S)-5,6,7,8-tetrahydrofolyl-(gamma-L-Glu)(n) + L-glutamate + ATP = (6S)-5,6,7,8-tetrahydrofolyl-(gamma-L-Glu)(n+1) + ADP + phosphate + H(+)</text>
        <dbReference type="Rhea" id="RHEA:10580"/>
        <dbReference type="Rhea" id="RHEA-COMP:14738"/>
        <dbReference type="Rhea" id="RHEA-COMP:14740"/>
        <dbReference type="ChEBI" id="CHEBI:15378"/>
        <dbReference type="ChEBI" id="CHEBI:29985"/>
        <dbReference type="ChEBI" id="CHEBI:30616"/>
        <dbReference type="ChEBI" id="CHEBI:43474"/>
        <dbReference type="ChEBI" id="CHEBI:141005"/>
        <dbReference type="ChEBI" id="CHEBI:456216"/>
        <dbReference type="EC" id="6.3.2.17"/>
    </reaction>
</comment>
<evidence type="ECO:0000256" key="13">
    <source>
        <dbReference type="ARBA" id="ARBA00022909"/>
    </source>
</evidence>
<keyword evidence="10 18" id="KW-0547">Nucleotide-binding</keyword>
<evidence type="ECO:0000259" key="19">
    <source>
        <dbReference type="Pfam" id="PF02875"/>
    </source>
</evidence>
<dbReference type="GO" id="GO:0046872">
    <property type="term" value="F:metal ion binding"/>
    <property type="evidence" value="ECO:0007669"/>
    <property type="project" value="UniProtKB-KW"/>
</dbReference>
<sequence length="422" mass="45451">MKNKSIPQAASPLASWLSYLENLHSKSIDLGLERVSLVAARLDVLKPAPFVFTVAGTNGKGTTCRTLESVLMAAGYRVGVYSSPHLVRYTERVRIQGQELAESAHTASFAQIEAARGDISLTYFEYGTLSALWLFKQANLDVVILEVGLGGRLDATNMVEADVAVITSIALDHTDWLGPDRESIGREKAGIFRAEKPAIVGEPEMPATIADVAQETGALLRRRGVDWRYEVSATDWSFTDSRGTLIGLPLPQVPQPNAATALAALRASGLTIDEQAIRDGIAQATLPGRFQIVSESPRVIFDVAHNPHAAEYLTGRLKTLPKSGRVLAVIGMLHDKDIAGTLAWLKSVVDDWYCAPLEGPRGATAEQLLEHLGKGKVYDNVAQAWLAAIDAARPEDTVLVCGSFHTVAHVMEVIDAGRIGGE</sequence>
<protein>
    <recommendedName>
        <fullName evidence="7 18">Dihydrofolate synthase/folylpolyglutamate synthase</fullName>
    </recommendedName>
</protein>
<dbReference type="GO" id="GO:0005737">
    <property type="term" value="C:cytoplasm"/>
    <property type="evidence" value="ECO:0007669"/>
    <property type="project" value="TreeGrafter"/>
</dbReference>
<reference evidence="21 22" key="1">
    <citation type="journal article" date="2011" name="PLoS Pathog.">
        <title>Salmonella bongori provides insights into the evolution of the Salmonellae.</title>
        <authorList>
            <person name="Fookes M."/>
            <person name="Schroeder G.N."/>
            <person name="Langridge G.C."/>
            <person name="Blondel C.J."/>
            <person name="Mammina C."/>
            <person name="Connor T.R."/>
            <person name="Seth-Smith H."/>
            <person name="Vernikos G.S."/>
            <person name="Robinson K.S."/>
            <person name="Sanders M."/>
            <person name="Petty N.K."/>
            <person name="Kingsley R.A."/>
            <person name="Baumler A.J."/>
            <person name="Nuccio S.P."/>
            <person name="Contreras I."/>
            <person name="Santiviago C.A."/>
            <person name="Maskell D."/>
            <person name="Barrow P."/>
            <person name="Humphrey T."/>
            <person name="Nastasi A."/>
            <person name="Roberts M."/>
            <person name="Frankel G."/>
            <person name="Parkhill J."/>
            <person name="Dougan G."/>
            <person name="Thomson N.R."/>
        </authorList>
    </citation>
    <scope>NUCLEOTIDE SEQUENCE [LARGE SCALE GENOMIC DNA]</scope>
    <source>
        <strain evidence="22">ATCC 43975 / DSM 13772 / NCTC 12419</strain>
    </source>
</reference>
<evidence type="ECO:0000256" key="17">
    <source>
        <dbReference type="ARBA" id="ARBA00049161"/>
    </source>
</evidence>
<comment type="pathway">
    <text evidence="3">Cofactor biosynthesis; tetrahydrofolate biosynthesis; 7,8-dihydrofolate from 2-amino-4-hydroxy-6-hydroxymethyl-7,8-dihydropteridine diphosphate and 4-aminobenzoate: step 2/2.</text>
</comment>
<dbReference type="GO" id="GO:0004326">
    <property type="term" value="F:tetrahydrofolylpolyglutamate synthase activity"/>
    <property type="evidence" value="ECO:0007669"/>
    <property type="project" value="UniProtKB-EC"/>
</dbReference>
<evidence type="ECO:0000256" key="3">
    <source>
        <dbReference type="ARBA" id="ARBA00004799"/>
    </source>
</evidence>
<evidence type="ECO:0000256" key="15">
    <source>
        <dbReference type="ARBA" id="ARBA00047808"/>
    </source>
</evidence>
<feature type="domain" description="Mur ligase C-terminal" evidence="19">
    <location>
        <begin position="288"/>
        <end position="404"/>
    </location>
</feature>
<dbReference type="UniPathway" id="UPA00077">
    <property type="reaction ID" value="UER00157"/>
</dbReference>
<dbReference type="FunFam" id="3.90.190.20:FF:000005">
    <property type="entry name" value="Dihydrofolate synthase/folylpolyglutamate synthase"/>
    <property type="match status" value="1"/>
</dbReference>
<dbReference type="FunFam" id="3.40.1190.10:FF:000004">
    <property type="entry name" value="Dihydrofolate synthase/folylpolyglutamate synthase"/>
    <property type="match status" value="1"/>
</dbReference>
<evidence type="ECO:0000256" key="12">
    <source>
        <dbReference type="ARBA" id="ARBA00022842"/>
    </source>
</evidence>
<dbReference type="InterPro" id="IPR001645">
    <property type="entry name" value="Folylpolyglutamate_synth"/>
</dbReference>
<dbReference type="GeneID" id="44981148"/>
<dbReference type="PROSITE" id="PS01012">
    <property type="entry name" value="FOLYLPOLYGLU_SYNT_2"/>
    <property type="match status" value="1"/>
</dbReference>
<dbReference type="RefSeq" id="WP_000792266.1">
    <property type="nucleotide sequence ID" value="NC_015761.1"/>
</dbReference>
<dbReference type="NCBIfam" id="NF008101">
    <property type="entry name" value="PRK10846.1"/>
    <property type="match status" value="1"/>
</dbReference>
<organism evidence="21 22">
    <name type="scientific">Salmonella bongori (strain ATCC 43975 / DSM 13772 / NCTC 12419)</name>
    <dbReference type="NCBI Taxonomy" id="218493"/>
    <lineage>
        <taxon>Bacteria</taxon>
        <taxon>Pseudomonadati</taxon>
        <taxon>Pseudomonadota</taxon>
        <taxon>Gammaproteobacteria</taxon>
        <taxon>Enterobacterales</taxon>
        <taxon>Enterobacteriaceae</taxon>
        <taxon>Salmonella</taxon>
    </lineage>
</organism>
<dbReference type="KEGG" id="sbg:SBG_2147"/>
<keyword evidence="9" id="KW-0479">Metal-binding</keyword>
<comment type="function">
    <text evidence="2 18">Functions in two distinct reactions of the de novo folate biosynthetic pathway. Catalyzes the addition of a glutamate residue to dihydropteroate (7,8-dihydropteroate or H2Pte) to form dihydrofolate (7,8-dihydrofolate monoglutamate or H2Pte-Glu). Also catalyzes successive additions of L-glutamate to tetrahydrofolate or 10-formyltetrahydrofolate or 5,10-methylenetetrahydrofolate, leading to folylpolyglutamate derivatives.</text>
</comment>
<evidence type="ECO:0000256" key="16">
    <source>
        <dbReference type="ARBA" id="ARBA00049035"/>
    </source>
</evidence>
<comment type="catalytic activity">
    <reaction evidence="17">
        <text>7,8-dihydropteroate + L-glutamate + ATP = 7,8-dihydrofolate + ADP + phosphate + H(+)</text>
        <dbReference type="Rhea" id="RHEA:23584"/>
        <dbReference type="ChEBI" id="CHEBI:15378"/>
        <dbReference type="ChEBI" id="CHEBI:17839"/>
        <dbReference type="ChEBI" id="CHEBI:29985"/>
        <dbReference type="ChEBI" id="CHEBI:30616"/>
        <dbReference type="ChEBI" id="CHEBI:43474"/>
        <dbReference type="ChEBI" id="CHEBI:57451"/>
        <dbReference type="ChEBI" id="CHEBI:456216"/>
        <dbReference type="EC" id="6.3.2.12"/>
    </reaction>
</comment>
<dbReference type="PROSITE" id="PS01011">
    <property type="entry name" value="FOLYLPOLYGLU_SYNT_1"/>
    <property type="match status" value="1"/>
</dbReference>
<accession>A0A0K0HCS7</accession>
<keyword evidence="8 18" id="KW-0436">Ligase</keyword>
<dbReference type="InterPro" id="IPR036565">
    <property type="entry name" value="Mur-like_cat_sf"/>
</dbReference>
<evidence type="ECO:0000256" key="5">
    <source>
        <dbReference type="ARBA" id="ARBA00008276"/>
    </source>
</evidence>
<evidence type="ECO:0000256" key="6">
    <source>
        <dbReference type="ARBA" id="ARBA00011245"/>
    </source>
</evidence>
<dbReference type="SUPFAM" id="SSF53244">
    <property type="entry name" value="MurD-like peptide ligases, peptide-binding domain"/>
    <property type="match status" value="1"/>
</dbReference>
<comment type="subunit">
    <text evidence="6">Monomer.</text>
</comment>
<evidence type="ECO:0000313" key="22">
    <source>
        <dbReference type="Proteomes" id="UP000000289"/>
    </source>
</evidence>
<dbReference type="InterPro" id="IPR018109">
    <property type="entry name" value="Folylpolyglutamate_synth_CS"/>
</dbReference>
<dbReference type="Gene3D" id="3.90.190.20">
    <property type="entry name" value="Mur ligase, C-terminal domain"/>
    <property type="match status" value="1"/>
</dbReference>
<evidence type="ECO:0000256" key="18">
    <source>
        <dbReference type="PIRNR" id="PIRNR001563"/>
    </source>
</evidence>
<evidence type="ECO:0000256" key="10">
    <source>
        <dbReference type="ARBA" id="ARBA00022741"/>
    </source>
</evidence>
<evidence type="ECO:0000256" key="14">
    <source>
        <dbReference type="ARBA" id="ARBA00047493"/>
    </source>
</evidence>
<dbReference type="SUPFAM" id="SSF53623">
    <property type="entry name" value="MurD-like peptide ligases, catalytic domain"/>
    <property type="match status" value="1"/>
</dbReference>
<evidence type="ECO:0000313" key="21">
    <source>
        <dbReference type="EMBL" id="CCC31207.1"/>
    </source>
</evidence>
<dbReference type="AlphaFoldDB" id="A0A0K0HCS7"/>
<dbReference type="Proteomes" id="UP000000289">
    <property type="component" value="Chromosome"/>
</dbReference>
<name>A0A0K0HCS7_SALBC</name>
<comment type="catalytic activity">
    <reaction evidence="15">
        <text>10-formyltetrahydrofolyl-(gamma-L-Glu)(n) + L-glutamate + ATP = 10-formyltetrahydrofolyl-(gamma-L-Glu)(n+1) + ADP + phosphate + H(+)</text>
        <dbReference type="Rhea" id="RHEA:51904"/>
        <dbReference type="Rhea" id="RHEA-COMP:13088"/>
        <dbReference type="Rhea" id="RHEA-COMP:14300"/>
        <dbReference type="ChEBI" id="CHEBI:15378"/>
        <dbReference type="ChEBI" id="CHEBI:29985"/>
        <dbReference type="ChEBI" id="CHEBI:30616"/>
        <dbReference type="ChEBI" id="CHEBI:43474"/>
        <dbReference type="ChEBI" id="CHEBI:134413"/>
        <dbReference type="ChEBI" id="CHEBI:456216"/>
        <dbReference type="EC" id="6.3.2.17"/>
    </reaction>
</comment>
<dbReference type="GO" id="GO:0005524">
    <property type="term" value="F:ATP binding"/>
    <property type="evidence" value="ECO:0007669"/>
    <property type="project" value="UniProtKB-KW"/>
</dbReference>
<comment type="similarity">
    <text evidence="5 18">Belongs to the folylpolyglutamate synthase family.</text>
</comment>
<dbReference type="Pfam" id="PF08245">
    <property type="entry name" value="Mur_ligase_M"/>
    <property type="match status" value="1"/>
</dbReference>
<keyword evidence="11 18" id="KW-0067">ATP-binding</keyword>
<comment type="pathway">
    <text evidence="4">Cofactor biosynthesis; tetrahydrofolylpolyglutamate biosynthesis.</text>
</comment>
<dbReference type="GO" id="GO:0008841">
    <property type="term" value="F:dihydrofolate synthase activity"/>
    <property type="evidence" value="ECO:0007669"/>
    <property type="project" value="UniProtKB-EC"/>
</dbReference>
<dbReference type="EMBL" id="FR877557">
    <property type="protein sequence ID" value="CCC31207.1"/>
    <property type="molecule type" value="Genomic_DNA"/>
</dbReference>
<evidence type="ECO:0000256" key="1">
    <source>
        <dbReference type="ARBA" id="ARBA00001946"/>
    </source>
</evidence>
<dbReference type="PIRSF" id="PIRSF001563">
    <property type="entry name" value="Folylpolyglu_synth"/>
    <property type="match status" value="1"/>
</dbReference>
<dbReference type="eggNOG" id="COG0285">
    <property type="taxonomic scope" value="Bacteria"/>
</dbReference>
<comment type="catalytic activity">
    <reaction evidence="16">
        <text>(6R)-5,10-methylenetetrahydrofolyl-(gamma-L-Glu)(n) + L-glutamate + ATP = (6R)-5,10-methylenetetrahydrofolyl-(gamma-L-Glu)(n+1) + ADP + phosphate + H(+)</text>
        <dbReference type="Rhea" id="RHEA:51912"/>
        <dbReference type="Rhea" id="RHEA-COMP:13257"/>
        <dbReference type="Rhea" id="RHEA-COMP:13258"/>
        <dbReference type="ChEBI" id="CHEBI:15378"/>
        <dbReference type="ChEBI" id="CHEBI:29985"/>
        <dbReference type="ChEBI" id="CHEBI:30616"/>
        <dbReference type="ChEBI" id="CHEBI:43474"/>
        <dbReference type="ChEBI" id="CHEBI:136572"/>
        <dbReference type="ChEBI" id="CHEBI:456216"/>
        <dbReference type="EC" id="6.3.2.17"/>
    </reaction>
</comment>
<dbReference type="Pfam" id="PF02875">
    <property type="entry name" value="Mur_ligase_C"/>
    <property type="match status" value="1"/>
</dbReference>
<evidence type="ECO:0000256" key="9">
    <source>
        <dbReference type="ARBA" id="ARBA00022723"/>
    </source>
</evidence>
<evidence type="ECO:0000259" key="20">
    <source>
        <dbReference type="Pfam" id="PF08245"/>
    </source>
</evidence>
<evidence type="ECO:0000256" key="11">
    <source>
        <dbReference type="ARBA" id="ARBA00022840"/>
    </source>
</evidence>
<evidence type="ECO:0000256" key="4">
    <source>
        <dbReference type="ARBA" id="ARBA00005150"/>
    </source>
</evidence>
<dbReference type="NCBIfam" id="TIGR01499">
    <property type="entry name" value="folC"/>
    <property type="match status" value="1"/>
</dbReference>
<dbReference type="PANTHER" id="PTHR11136">
    <property type="entry name" value="FOLYLPOLYGLUTAMATE SYNTHASE-RELATED"/>
    <property type="match status" value="1"/>
</dbReference>
<feature type="domain" description="Mur ligase central" evidence="20">
    <location>
        <begin position="54"/>
        <end position="196"/>
    </location>
</feature>
<dbReference type="InterPro" id="IPR036615">
    <property type="entry name" value="Mur_ligase_C_dom_sf"/>
</dbReference>
<gene>
    <name evidence="21" type="primary">folC</name>
    <name evidence="21" type="ordered locus">SBG_2147</name>
</gene>
<proteinExistence type="inferred from homology"/>
<dbReference type="PANTHER" id="PTHR11136:SF0">
    <property type="entry name" value="DIHYDROFOLATE SYNTHETASE-RELATED"/>
    <property type="match status" value="1"/>
</dbReference>
<dbReference type="Gene3D" id="3.40.1190.10">
    <property type="entry name" value="Mur-like, catalytic domain"/>
    <property type="match status" value="1"/>
</dbReference>
<evidence type="ECO:0000256" key="2">
    <source>
        <dbReference type="ARBA" id="ARBA00002714"/>
    </source>
</evidence>
<evidence type="ECO:0000256" key="8">
    <source>
        <dbReference type="ARBA" id="ARBA00022598"/>
    </source>
</evidence>
<dbReference type="GO" id="GO:0046654">
    <property type="term" value="P:tetrahydrofolate biosynthetic process"/>
    <property type="evidence" value="ECO:0007669"/>
    <property type="project" value="UniProtKB-UniPathway"/>
</dbReference>
<keyword evidence="13" id="KW-0289">Folate biosynthesis</keyword>
<dbReference type="InterPro" id="IPR004101">
    <property type="entry name" value="Mur_ligase_C"/>
</dbReference>
<keyword evidence="12" id="KW-0460">Magnesium</keyword>